<comment type="caution">
    <text evidence="1">The sequence shown here is derived from an EMBL/GenBank/DDBJ whole genome shotgun (WGS) entry which is preliminary data.</text>
</comment>
<feature type="non-terminal residue" evidence="1">
    <location>
        <position position="75"/>
    </location>
</feature>
<reference evidence="1" key="1">
    <citation type="submission" date="2020-10" db="EMBL/GenBank/DDBJ databases">
        <title>Chromosome-scale genome assembly of the Allis shad, Alosa alosa.</title>
        <authorList>
            <person name="Margot Z."/>
            <person name="Christophe K."/>
            <person name="Cabau C."/>
            <person name="Louis A."/>
            <person name="Berthelot C."/>
            <person name="Parey E."/>
            <person name="Roest Crollius H."/>
            <person name="Montfort J."/>
            <person name="Robinson-Rechavi M."/>
            <person name="Bucao C."/>
            <person name="Bouchez O."/>
            <person name="Gislard M."/>
            <person name="Lluch J."/>
            <person name="Milhes M."/>
            <person name="Lampietro C."/>
            <person name="Lopez Roques C."/>
            <person name="Donnadieu C."/>
            <person name="Braasch I."/>
            <person name="Desvignes T."/>
            <person name="Postlethwait J."/>
            <person name="Bobe J."/>
            <person name="Guiguen Y."/>
        </authorList>
    </citation>
    <scope>NUCLEOTIDE SEQUENCE</scope>
    <source>
        <strain evidence="1">M-15738</strain>
        <tissue evidence="1">Blood</tissue>
    </source>
</reference>
<proteinExistence type="predicted"/>
<gene>
    <name evidence="1" type="ORF">AALO_G00155080</name>
</gene>
<evidence type="ECO:0008006" key="3">
    <source>
        <dbReference type="Google" id="ProtNLM"/>
    </source>
</evidence>
<protein>
    <recommendedName>
        <fullName evidence="3">Secreted protein</fullName>
    </recommendedName>
</protein>
<dbReference type="EMBL" id="JADWDJ010000011">
    <property type="protein sequence ID" value="KAG5273753.1"/>
    <property type="molecule type" value="Genomic_DNA"/>
</dbReference>
<organism evidence="1 2">
    <name type="scientific">Alosa alosa</name>
    <name type="common">allis shad</name>
    <dbReference type="NCBI Taxonomy" id="278164"/>
    <lineage>
        <taxon>Eukaryota</taxon>
        <taxon>Metazoa</taxon>
        <taxon>Chordata</taxon>
        <taxon>Craniata</taxon>
        <taxon>Vertebrata</taxon>
        <taxon>Euteleostomi</taxon>
        <taxon>Actinopterygii</taxon>
        <taxon>Neopterygii</taxon>
        <taxon>Teleostei</taxon>
        <taxon>Clupei</taxon>
        <taxon>Clupeiformes</taxon>
        <taxon>Clupeoidei</taxon>
        <taxon>Clupeidae</taxon>
        <taxon>Alosa</taxon>
    </lineage>
</organism>
<accession>A0AAV6GF11</accession>
<keyword evidence="2" id="KW-1185">Reference proteome</keyword>
<sequence>MLSSVFSCRVASSVASLFSLVRRQGQRRMVKRCLRSSSTSILLSQTQGVASRSILLSQTPRVARFRGPTLGSRIY</sequence>
<evidence type="ECO:0000313" key="1">
    <source>
        <dbReference type="EMBL" id="KAG5273753.1"/>
    </source>
</evidence>
<name>A0AAV6GF11_9TELE</name>
<dbReference type="Proteomes" id="UP000823561">
    <property type="component" value="Chromosome 11"/>
</dbReference>
<dbReference type="AlphaFoldDB" id="A0AAV6GF11"/>
<evidence type="ECO:0000313" key="2">
    <source>
        <dbReference type="Proteomes" id="UP000823561"/>
    </source>
</evidence>